<proteinExistence type="predicted"/>
<feature type="region of interest" description="Disordered" evidence="1">
    <location>
        <begin position="170"/>
        <end position="222"/>
    </location>
</feature>
<dbReference type="OMA" id="NTIRHWI"/>
<sequence>MADSMPTPWICSYLVGIAETHGGDLMQVPRFPKGKKAQILEFLTFQDDDWVWACVSDKDTKLPAKFSKEAVMDYRRRMGGRRFTENKFAVVTIKEFRPFFARVPVGNNRPKMTDTARLFLSIDSVTVFATPEHKLGSPVEADTNEDLKVWAEGMCKDGGEGNVLKIRKQERDQAANAAPSKDVTVVPRPAPAALTRANSTSSSKPNDRERKNDIRRSGKSKVHEWQLELEREFHKVFMGMEDWNYRMIPNSYCLSCNSPSQKKQTTPAPSEWPASNPPSPSCDVEMSSQSREQDRGLGEGSALTSYLSLPTPAQRARAKSTPPRDVEMLTADPPTSSLPFSLNISSPIFPHLPQPLPRVINRNVAPPAQARTSRPTGKVLVPNSDTSGTQPSQHSQSSHKPQAVEGQINEPQPIKSEMLPPSSLWNVELPMAASSQPLSPSRYQPSSQPSQQNPTRGVASSAPHGSQPLLAPAGDGPILSPAWSQVVDLDEDDDEDAPVGDLQSNHQAQLTEDAPESQVETSHLIEEQELHRRDSDDDASNLSEDDQAVDDMLNSDSRAQSPQDASMASASVRSLSSEPSNSPRHLASTSMHSLFSARSESQTGPSQSTALTPLHSLFSSGSGPSPSPSPSADPESPLAGKSSRRQSEDVATHDPVSWSEPSFMRDRKGKGKAVVDDVASEETRSGSSGSKDKKGKMKVVAKDTTPTEAHSDTTIVKKAKTRTMADELMRQEDRIDSKKRPRSSVGAPSPHKRSKYAPDEAIPSQQRITLQPDADADRQHRPSASLQRESEATGSQEASQLDASQASTSSRSGRRRRLGGFVVDFDNIPATPGVPEMRTTWAELERILLRTGIIRTQGEDANIPDLL</sequence>
<evidence type="ECO:0000313" key="2">
    <source>
        <dbReference type="EMBL" id="EIW82706.1"/>
    </source>
</evidence>
<feature type="compositionally biased region" description="Low complexity" evidence="1">
    <location>
        <begin position="434"/>
        <end position="454"/>
    </location>
</feature>
<dbReference type="OrthoDB" id="3144405at2759"/>
<dbReference type="KEGG" id="cput:CONPUDRAFT_163790"/>
<feature type="compositionally biased region" description="Low complexity" evidence="1">
    <location>
        <begin position="390"/>
        <end position="401"/>
    </location>
</feature>
<feature type="region of interest" description="Disordered" evidence="1">
    <location>
        <begin position="367"/>
        <end position="815"/>
    </location>
</feature>
<feature type="compositionally biased region" description="Polar residues" evidence="1">
    <location>
        <begin position="704"/>
        <end position="714"/>
    </location>
</feature>
<accession>A0A5M3MUC1</accession>
<evidence type="ECO:0000256" key="1">
    <source>
        <dbReference type="SAM" id="MobiDB-lite"/>
    </source>
</evidence>
<dbReference type="GeneID" id="19204992"/>
<feature type="region of interest" description="Disordered" evidence="1">
    <location>
        <begin position="258"/>
        <end position="333"/>
    </location>
</feature>
<dbReference type="Proteomes" id="UP000053558">
    <property type="component" value="Unassembled WGS sequence"/>
</dbReference>
<feature type="compositionally biased region" description="Basic and acidic residues" evidence="1">
    <location>
        <begin position="723"/>
        <end position="738"/>
    </location>
</feature>
<dbReference type="RefSeq" id="XP_007766691.1">
    <property type="nucleotide sequence ID" value="XM_007768501.1"/>
</dbReference>
<feature type="compositionally biased region" description="Polar residues" evidence="1">
    <location>
        <begin position="581"/>
        <end position="611"/>
    </location>
</feature>
<feature type="compositionally biased region" description="Low complexity" evidence="1">
    <location>
        <begin position="565"/>
        <end position="580"/>
    </location>
</feature>
<feature type="compositionally biased region" description="Polar residues" evidence="1">
    <location>
        <begin position="554"/>
        <end position="564"/>
    </location>
</feature>
<feature type="compositionally biased region" description="Polar residues" evidence="1">
    <location>
        <begin position="258"/>
        <end position="268"/>
    </location>
</feature>
<feature type="compositionally biased region" description="Low complexity" evidence="1">
    <location>
        <begin position="613"/>
        <end position="624"/>
    </location>
</feature>
<feature type="compositionally biased region" description="Basic and acidic residues" evidence="1">
    <location>
        <begin position="523"/>
        <end position="535"/>
    </location>
</feature>
<name>A0A5M3MUC1_CONPW</name>
<evidence type="ECO:0008006" key="4">
    <source>
        <dbReference type="Google" id="ProtNLM"/>
    </source>
</evidence>
<feature type="compositionally biased region" description="Basic and acidic residues" evidence="1">
    <location>
        <begin position="205"/>
        <end position="222"/>
    </location>
</feature>
<comment type="caution">
    <text evidence="2">The sequence shown here is derived from an EMBL/GenBank/DDBJ whole genome shotgun (WGS) entry which is preliminary data.</text>
</comment>
<gene>
    <name evidence="2" type="ORF">CONPUDRAFT_163790</name>
</gene>
<dbReference type="AlphaFoldDB" id="A0A5M3MUC1"/>
<reference evidence="3" key="1">
    <citation type="journal article" date="2012" name="Science">
        <title>The Paleozoic origin of enzymatic lignin decomposition reconstructed from 31 fungal genomes.</title>
        <authorList>
            <person name="Floudas D."/>
            <person name="Binder M."/>
            <person name="Riley R."/>
            <person name="Barry K."/>
            <person name="Blanchette R.A."/>
            <person name="Henrissat B."/>
            <person name="Martinez A.T."/>
            <person name="Otillar R."/>
            <person name="Spatafora J.W."/>
            <person name="Yadav J.S."/>
            <person name="Aerts A."/>
            <person name="Benoit I."/>
            <person name="Boyd A."/>
            <person name="Carlson A."/>
            <person name="Copeland A."/>
            <person name="Coutinho P.M."/>
            <person name="de Vries R.P."/>
            <person name="Ferreira P."/>
            <person name="Findley K."/>
            <person name="Foster B."/>
            <person name="Gaskell J."/>
            <person name="Glotzer D."/>
            <person name="Gorecki P."/>
            <person name="Heitman J."/>
            <person name="Hesse C."/>
            <person name="Hori C."/>
            <person name="Igarashi K."/>
            <person name="Jurgens J.A."/>
            <person name="Kallen N."/>
            <person name="Kersten P."/>
            <person name="Kohler A."/>
            <person name="Kuees U."/>
            <person name="Kumar T.K.A."/>
            <person name="Kuo A."/>
            <person name="LaButti K."/>
            <person name="Larrondo L.F."/>
            <person name="Lindquist E."/>
            <person name="Ling A."/>
            <person name="Lombard V."/>
            <person name="Lucas S."/>
            <person name="Lundell T."/>
            <person name="Martin R."/>
            <person name="McLaughlin D.J."/>
            <person name="Morgenstern I."/>
            <person name="Morin E."/>
            <person name="Murat C."/>
            <person name="Nagy L.G."/>
            <person name="Nolan M."/>
            <person name="Ohm R.A."/>
            <person name="Patyshakuliyeva A."/>
            <person name="Rokas A."/>
            <person name="Ruiz-Duenas F.J."/>
            <person name="Sabat G."/>
            <person name="Salamov A."/>
            <person name="Samejima M."/>
            <person name="Schmutz J."/>
            <person name="Slot J.C."/>
            <person name="St John F."/>
            <person name="Stenlid J."/>
            <person name="Sun H."/>
            <person name="Sun S."/>
            <person name="Syed K."/>
            <person name="Tsang A."/>
            <person name="Wiebenga A."/>
            <person name="Young D."/>
            <person name="Pisabarro A."/>
            <person name="Eastwood D.C."/>
            <person name="Martin F."/>
            <person name="Cullen D."/>
            <person name="Grigoriev I.V."/>
            <person name="Hibbett D.S."/>
        </authorList>
    </citation>
    <scope>NUCLEOTIDE SEQUENCE [LARGE SCALE GENOMIC DNA]</scope>
    <source>
        <strain evidence="3">RWD-64-598 SS2</strain>
    </source>
</reference>
<feature type="compositionally biased region" description="Polar residues" evidence="1">
    <location>
        <begin position="782"/>
        <end position="808"/>
    </location>
</feature>
<feature type="compositionally biased region" description="Acidic residues" evidence="1">
    <location>
        <begin position="536"/>
        <end position="549"/>
    </location>
</feature>
<feature type="compositionally biased region" description="Acidic residues" evidence="1">
    <location>
        <begin position="488"/>
        <end position="498"/>
    </location>
</feature>
<protein>
    <recommendedName>
        <fullName evidence="4">Telomere replication protein EST3</fullName>
    </recommendedName>
</protein>
<keyword evidence="3" id="KW-1185">Reference proteome</keyword>
<dbReference type="EMBL" id="JH711576">
    <property type="protein sequence ID" value="EIW82706.1"/>
    <property type="molecule type" value="Genomic_DNA"/>
</dbReference>
<organism evidence="2 3">
    <name type="scientific">Coniophora puteana (strain RWD-64-598)</name>
    <name type="common">Brown rot fungus</name>
    <dbReference type="NCBI Taxonomy" id="741705"/>
    <lineage>
        <taxon>Eukaryota</taxon>
        <taxon>Fungi</taxon>
        <taxon>Dikarya</taxon>
        <taxon>Basidiomycota</taxon>
        <taxon>Agaricomycotina</taxon>
        <taxon>Agaricomycetes</taxon>
        <taxon>Agaricomycetidae</taxon>
        <taxon>Boletales</taxon>
        <taxon>Coniophorineae</taxon>
        <taxon>Coniophoraceae</taxon>
        <taxon>Coniophora</taxon>
    </lineage>
</organism>
<evidence type="ECO:0000313" key="3">
    <source>
        <dbReference type="Proteomes" id="UP000053558"/>
    </source>
</evidence>